<dbReference type="InterPro" id="IPR017581">
    <property type="entry name" value="AtpR-like"/>
</dbReference>
<dbReference type="RefSeq" id="WP_102180460.1">
    <property type="nucleotide sequence ID" value="NZ_NMQE01000092.1"/>
</dbReference>
<dbReference type="AlphaFoldDB" id="A0A2N6LMK5"/>
<dbReference type="EMBL" id="NMQE01000092">
    <property type="protein sequence ID" value="PMB26529.1"/>
    <property type="molecule type" value="Genomic_DNA"/>
</dbReference>
<feature type="transmembrane region" description="Helical" evidence="1">
    <location>
        <begin position="6"/>
        <end position="27"/>
    </location>
</feature>
<feature type="transmembrane region" description="Helical" evidence="1">
    <location>
        <begin position="39"/>
        <end position="61"/>
    </location>
</feature>
<keyword evidence="1" id="KW-0472">Membrane</keyword>
<gene>
    <name evidence="2" type="ORF">CEN46_03495</name>
</gene>
<evidence type="ECO:0000313" key="2">
    <source>
        <dbReference type="EMBL" id="PMB26529.1"/>
    </source>
</evidence>
<dbReference type="Proteomes" id="UP000235081">
    <property type="component" value="Unassembled WGS sequence"/>
</dbReference>
<accession>A0A2N6LMK5</accession>
<organism evidence="2 3">
    <name type="scientific">Fischerella thermalis CCMEE 5318</name>
    <dbReference type="NCBI Taxonomy" id="2019666"/>
    <lineage>
        <taxon>Bacteria</taxon>
        <taxon>Bacillati</taxon>
        <taxon>Cyanobacteriota</taxon>
        <taxon>Cyanophyceae</taxon>
        <taxon>Nostocales</taxon>
        <taxon>Hapalosiphonaceae</taxon>
        <taxon>Fischerella</taxon>
    </lineage>
</organism>
<comment type="caution">
    <text evidence="2">The sequence shown here is derived from an EMBL/GenBank/DDBJ whole genome shotgun (WGS) entry which is preliminary data.</text>
</comment>
<evidence type="ECO:0000256" key="1">
    <source>
        <dbReference type="SAM" id="Phobius"/>
    </source>
</evidence>
<keyword evidence="1" id="KW-0812">Transmembrane</keyword>
<protein>
    <submittedName>
        <fullName evidence="2">ATP synthase subunit I</fullName>
    </submittedName>
</protein>
<reference evidence="2 3" key="1">
    <citation type="submission" date="2017-07" db="EMBL/GenBank/DDBJ databases">
        <title>Genomes of Fischerella (Mastigocladus) sp. strains.</title>
        <authorList>
            <person name="Miller S.R."/>
        </authorList>
    </citation>
    <scope>NUCLEOTIDE SEQUENCE [LARGE SCALE GENOMIC DNA]</scope>
    <source>
        <strain evidence="2 3">CCMEE 5318</strain>
    </source>
</reference>
<keyword evidence="1" id="KW-1133">Transmembrane helix</keyword>
<feature type="transmembrane region" description="Helical" evidence="1">
    <location>
        <begin position="67"/>
        <end position="84"/>
    </location>
</feature>
<name>A0A2N6LMK5_9CYAN</name>
<sequence>MNILLHGLLLLPMGFALGIFYFSCLWFTVQHLPQTQHPVLLMVGSGVARFGIALLGFYLIAGQQWQFLLIALVGFLLARSLLIARWRPQTLLTDLSLEE</sequence>
<dbReference type="NCBIfam" id="TIGR03165">
    <property type="entry name" value="F1F0_chp_2"/>
    <property type="match status" value="1"/>
</dbReference>
<evidence type="ECO:0000313" key="3">
    <source>
        <dbReference type="Proteomes" id="UP000235081"/>
    </source>
</evidence>
<dbReference type="Pfam" id="PF12966">
    <property type="entry name" value="AtpR"/>
    <property type="match status" value="1"/>
</dbReference>
<proteinExistence type="predicted"/>